<name>A0A0K2JEX9_SPIKU</name>
<dbReference type="KEGG" id="skn:SKUN_00217"/>
<sequence length="144" mass="16694">MEFLINNKKIGKENTKTNINHSWKNNFGKENVEKDINYRWKGDYKTWTSDSSNTYELINWKDIADIKYINGFSYYFPTFVIDGTMSCGLYGGFGYISQYYSLKTALLSGTTNTIQFTCNAFVGPEHYTAIILKLWTSGSSIYWK</sequence>
<protein>
    <submittedName>
        <fullName evidence="1">Uncharacterized protein</fullName>
    </submittedName>
</protein>
<dbReference type="EMBL" id="CP010899">
    <property type="protein sequence ID" value="ALA97139.1"/>
    <property type="molecule type" value="Genomic_DNA"/>
</dbReference>
<dbReference type="AlphaFoldDB" id="A0A0K2JEX9"/>
<dbReference type="PATRIC" id="fig|273035.7.peg.260"/>
<proteinExistence type="predicted"/>
<evidence type="ECO:0000313" key="2">
    <source>
        <dbReference type="Proteomes" id="UP000062963"/>
    </source>
</evidence>
<dbReference type="Proteomes" id="UP000062963">
    <property type="component" value="Chromosome"/>
</dbReference>
<organism evidence="1 2">
    <name type="scientific">Spiroplasma kunkelii CR2-3x</name>
    <dbReference type="NCBI Taxonomy" id="273035"/>
    <lineage>
        <taxon>Bacteria</taxon>
        <taxon>Bacillati</taxon>
        <taxon>Mycoplasmatota</taxon>
        <taxon>Mollicutes</taxon>
        <taxon>Entomoplasmatales</taxon>
        <taxon>Spiroplasmataceae</taxon>
        <taxon>Spiroplasma</taxon>
    </lineage>
</organism>
<dbReference type="RefSeq" id="WP_053390483.1">
    <property type="nucleotide sequence ID" value="NZ_CP010899.1"/>
</dbReference>
<evidence type="ECO:0000313" key="1">
    <source>
        <dbReference type="EMBL" id="ALA97139.1"/>
    </source>
</evidence>
<reference evidence="1 2" key="1">
    <citation type="journal article" date="2015" name="Genome Announc.">
        <title>Complete Genome Sequence of Spiroplasma kunkelii Strain CR2-3x, Causal Agent of Corn Stunt Disease in Zea mays L.</title>
        <authorList>
            <person name="Davis R.E."/>
            <person name="Shao J."/>
            <person name="Dally E.L."/>
            <person name="Zhao Y."/>
            <person name="Gasparich G.E."/>
            <person name="Gaynor B.J."/>
            <person name="Athey J.C."/>
            <person name="Harrison N.A."/>
            <person name="Donofrio N."/>
        </authorList>
    </citation>
    <scope>NUCLEOTIDE SEQUENCE [LARGE SCALE GENOMIC DNA]</scope>
    <source>
        <strain evidence="1 2">CR2-3x</strain>
    </source>
</reference>
<accession>A0A0K2JEX9</accession>
<gene>
    <name evidence="1" type="ORF">SKUN_00217</name>
</gene>
<keyword evidence="2" id="KW-1185">Reference proteome</keyword>